<dbReference type="EMBL" id="JBBPHU010000016">
    <property type="protein sequence ID" value="KAK7509859.1"/>
    <property type="molecule type" value="Genomic_DNA"/>
</dbReference>
<sequence length="462" mass="50915">MPGIVKSTSKRGGDGRGATAATSKMASGIHPDDRELFAFAGIDYGDVPDLPIEQQGNGNEKRPIAFKDDEPNHFQASIADPPGIKLTLPFLRAQAQKGTPAQAAAADKAVTGLPLFVYGSSLFPEVLAQQLGLPKSAAMRLASNYIPAALPYCTRYCVAGDVPLAAVVRNHHDEQNTAQQYVNRPYREPHVCGALVMGIDEQHKQALDVAYGANFTHNSFNNEIDNKSNNNDDDDDDDDAKWGIYKRVAVGVRVQLAGWDSPGWVMADTYVWNKSTARLRCFQVDVRWTPQLFVAHCQKMRREAAARGVAYDGPPLWTPEDEAAWSRHQIRLRQAFHNRVAFENKRRLVLAAGQDGERSGGLASRKVSKEDMQGRDIISIDSDSDGETEREDIGNQTTMDDIKRDGTAPTTQKNHDNVEMMGGKPDAQRKATGAHHRQVVQEERQVDKEHVRSSVMGSSNES</sequence>
<dbReference type="Gene3D" id="3.10.490.10">
    <property type="entry name" value="Gamma-glutamyl cyclotransferase-like"/>
    <property type="match status" value="1"/>
</dbReference>
<evidence type="ECO:0000313" key="3">
    <source>
        <dbReference type="Proteomes" id="UP001363622"/>
    </source>
</evidence>
<comment type="caution">
    <text evidence="2">The sequence shown here is derived from an EMBL/GenBank/DDBJ whole genome shotgun (WGS) entry which is preliminary data.</text>
</comment>
<reference evidence="2 3" key="1">
    <citation type="submission" date="2024-04" db="EMBL/GenBank/DDBJ databases">
        <title>Phyllosticta paracitricarpa is synonymous to the EU quarantine fungus P. citricarpa based on phylogenomic analyses.</title>
        <authorList>
            <consortium name="Lawrence Berkeley National Laboratory"/>
            <person name="Van Ingen-Buijs V.A."/>
            <person name="Van Westerhoven A.C."/>
            <person name="Haridas S."/>
            <person name="Skiadas P."/>
            <person name="Martin F."/>
            <person name="Groenewald J.Z."/>
            <person name="Crous P.W."/>
            <person name="Seidl M.F."/>
        </authorList>
    </citation>
    <scope>NUCLEOTIDE SEQUENCE [LARGE SCALE GENOMIC DNA]</scope>
    <source>
        <strain evidence="2 3">CBS 123371</strain>
    </source>
</reference>
<evidence type="ECO:0000313" key="2">
    <source>
        <dbReference type="EMBL" id="KAK7509859.1"/>
    </source>
</evidence>
<dbReference type="Proteomes" id="UP001363622">
    <property type="component" value="Unassembled WGS sequence"/>
</dbReference>
<proteinExistence type="predicted"/>
<feature type="region of interest" description="Disordered" evidence="1">
    <location>
        <begin position="1"/>
        <end position="27"/>
    </location>
</feature>
<feature type="compositionally biased region" description="Basic and acidic residues" evidence="1">
    <location>
        <begin position="439"/>
        <end position="452"/>
    </location>
</feature>
<organism evidence="2 3">
    <name type="scientific">Phyllosticta citriasiana</name>
    <dbReference type="NCBI Taxonomy" id="595635"/>
    <lineage>
        <taxon>Eukaryota</taxon>
        <taxon>Fungi</taxon>
        <taxon>Dikarya</taxon>
        <taxon>Ascomycota</taxon>
        <taxon>Pezizomycotina</taxon>
        <taxon>Dothideomycetes</taxon>
        <taxon>Dothideomycetes incertae sedis</taxon>
        <taxon>Botryosphaeriales</taxon>
        <taxon>Phyllostictaceae</taxon>
        <taxon>Phyllosticta</taxon>
    </lineage>
</organism>
<accession>A0ABR1K8K7</accession>
<keyword evidence="3" id="KW-1185">Reference proteome</keyword>
<name>A0ABR1K8K7_9PEZI</name>
<feature type="region of interest" description="Disordered" evidence="1">
    <location>
        <begin position="354"/>
        <end position="462"/>
    </location>
</feature>
<protein>
    <submittedName>
        <fullName evidence="2">Uncharacterized protein</fullName>
    </submittedName>
</protein>
<gene>
    <name evidence="2" type="ORF">IWZ03DRAFT_90227</name>
</gene>
<evidence type="ECO:0000256" key="1">
    <source>
        <dbReference type="SAM" id="MobiDB-lite"/>
    </source>
</evidence>